<feature type="region of interest" description="Disordered" evidence="1">
    <location>
        <begin position="374"/>
        <end position="420"/>
    </location>
</feature>
<protein>
    <submittedName>
        <fullName evidence="2">Uncharacterized protein</fullName>
    </submittedName>
</protein>
<proteinExistence type="predicted"/>
<sequence length="420" mass="47745">MSYNNLNNVKMVDKSLVDKILEQGQRLRNAMVGSILKNDPFNTEIIYNKHFNTPRSSGTELNRFKAVDNLTSLDEKRLEAFIKGEYMTKDEEKLAVDTLRSLSAPALCKTTERSLSSGRLSTCRCYVCEIYNANNLYCDLRRKSPKQTVERLETYPSNEVTREIQEKYRTDNGNILKHVDSMKVSINSLVLNEIGNQKYVVPDYLVSKSFVSKSKVNSGLENNHVRLCSRRNNDTVNFKQVTIQDVKGLDKLDLEGQELKFKISYRTARQKTASLLGVARFSLGSFLCSKNLTCHRGLAVFLNENSPIVVGTLKVSLQLGCGRLYFGQEFIDAINSTKRNSVVLDSDDSTNQLNNLKPHRDNVVEYDDSVREVYSSKQERHSGDSVKNNPKPKIDDVRESHKDQQIYPSSGYTKHKVPSK</sequence>
<feature type="compositionally biased region" description="Basic and acidic residues" evidence="1">
    <location>
        <begin position="392"/>
        <end position="404"/>
    </location>
</feature>
<keyword evidence="3" id="KW-1185">Reference proteome</keyword>
<comment type="caution">
    <text evidence="2">The sequence shown here is derived from an EMBL/GenBank/DDBJ whole genome shotgun (WGS) entry which is preliminary data.</text>
</comment>
<gene>
    <name evidence="2" type="ORF">NQ318_005245</name>
</gene>
<name>A0AAV8Y0S4_9CUCU</name>
<accession>A0AAV8Y0S4</accession>
<dbReference type="AlphaFoldDB" id="A0AAV8Y0S4"/>
<feature type="non-terminal residue" evidence="2">
    <location>
        <position position="420"/>
    </location>
</feature>
<organism evidence="2 3">
    <name type="scientific">Aromia moschata</name>
    <dbReference type="NCBI Taxonomy" id="1265417"/>
    <lineage>
        <taxon>Eukaryota</taxon>
        <taxon>Metazoa</taxon>
        <taxon>Ecdysozoa</taxon>
        <taxon>Arthropoda</taxon>
        <taxon>Hexapoda</taxon>
        <taxon>Insecta</taxon>
        <taxon>Pterygota</taxon>
        <taxon>Neoptera</taxon>
        <taxon>Endopterygota</taxon>
        <taxon>Coleoptera</taxon>
        <taxon>Polyphaga</taxon>
        <taxon>Cucujiformia</taxon>
        <taxon>Chrysomeloidea</taxon>
        <taxon>Cerambycidae</taxon>
        <taxon>Cerambycinae</taxon>
        <taxon>Callichromatini</taxon>
        <taxon>Aromia</taxon>
    </lineage>
</organism>
<evidence type="ECO:0000256" key="1">
    <source>
        <dbReference type="SAM" id="MobiDB-lite"/>
    </source>
</evidence>
<dbReference type="Proteomes" id="UP001162162">
    <property type="component" value="Unassembled WGS sequence"/>
</dbReference>
<evidence type="ECO:0000313" key="3">
    <source>
        <dbReference type="Proteomes" id="UP001162162"/>
    </source>
</evidence>
<reference evidence="2" key="1">
    <citation type="journal article" date="2023" name="Insect Mol. Biol.">
        <title>Genome sequencing provides insights into the evolution of gene families encoding plant cell wall-degrading enzymes in longhorned beetles.</title>
        <authorList>
            <person name="Shin N.R."/>
            <person name="Okamura Y."/>
            <person name="Kirsch R."/>
            <person name="Pauchet Y."/>
        </authorList>
    </citation>
    <scope>NUCLEOTIDE SEQUENCE</scope>
    <source>
        <strain evidence="2">AMC_N1</strain>
    </source>
</reference>
<dbReference type="EMBL" id="JAPWTK010000228">
    <property type="protein sequence ID" value="KAJ8945065.1"/>
    <property type="molecule type" value="Genomic_DNA"/>
</dbReference>
<evidence type="ECO:0000313" key="2">
    <source>
        <dbReference type="EMBL" id="KAJ8945065.1"/>
    </source>
</evidence>